<proteinExistence type="predicted"/>
<dbReference type="EMBL" id="CP029078">
    <property type="protein sequence ID" value="QCN86802.1"/>
    <property type="molecule type" value="Genomic_DNA"/>
</dbReference>
<name>A0A3Q9KUK1_STRGD</name>
<dbReference type="Pfam" id="PF19979">
    <property type="entry name" value="DUF6415"/>
    <property type="match status" value="1"/>
</dbReference>
<dbReference type="AlphaFoldDB" id="A0A3Q9KUK1"/>
<organism evidence="1 3">
    <name type="scientific">Streptomyces griseoviridis</name>
    <dbReference type="NCBI Taxonomy" id="45398"/>
    <lineage>
        <taxon>Bacteria</taxon>
        <taxon>Bacillati</taxon>
        <taxon>Actinomycetota</taxon>
        <taxon>Actinomycetes</taxon>
        <taxon>Kitasatosporales</taxon>
        <taxon>Streptomycetaceae</taxon>
        <taxon>Streptomyces</taxon>
    </lineage>
</organism>
<dbReference type="RefSeq" id="WP_127179153.1">
    <property type="nucleotide sequence ID" value="NZ_CP029078.1"/>
</dbReference>
<dbReference type="InterPro" id="IPR046300">
    <property type="entry name" value="DUF6415"/>
</dbReference>
<dbReference type="EMBL" id="CP034687">
    <property type="protein sequence ID" value="AZS86334.1"/>
    <property type="molecule type" value="Genomic_DNA"/>
</dbReference>
<dbReference type="Proteomes" id="UP000501753">
    <property type="component" value="Chromosome"/>
</dbReference>
<reference evidence="1 3" key="2">
    <citation type="submission" date="2018-12" db="EMBL/GenBank/DDBJ databases">
        <title>Streptomyces griseoviridis F1-27 complete genome.</title>
        <authorList>
            <person name="Mariita R.M."/>
            <person name="Sello J.K."/>
        </authorList>
    </citation>
    <scope>NUCLEOTIDE SEQUENCE [LARGE SCALE GENOMIC DNA]</scope>
    <source>
        <strain evidence="1 3">F1-27</strain>
    </source>
</reference>
<keyword evidence="4" id="KW-1185">Reference proteome</keyword>
<dbReference type="KEGG" id="sgd:ELQ87_20265"/>
<sequence>MTDRPAVTVEPPPDLVVMRETAAIALAEDTHPEDHAALAAMLRGHLHELVPRVEELIPGRPTVVDQYCALACLGEARRKLSQEAARVAGGQTAHARRLARVLDALVTHWEQLAGAIPAARAPGNDYGPQPDQV</sequence>
<evidence type="ECO:0000313" key="2">
    <source>
        <dbReference type="EMBL" id="QCN86802.1"/>
    </source>
</evidence>
<dbReference type="Proteomes" id="UP000271291">
    <property type="component" value="Chromosome"/>
</dbReference>
<protein>
    <recommendedName>
        <fullName evidence="5">Restriction endonuclease</fullName>
    </recommendedName>
</protein>
<reference evidence="2 4" key="1">
    <citation type="submission" date="2018-04" db="EMBL/GenBank/DDBJ databases">
        <title>Complete genome sequences of Streptomyces griseoviridis K61 and characterization of antagonistic properties of biological control agents.</title>
        <authorList>
            <person name="Mariita R.M."/>
            <person name="Sello J.K."/>
        </authorList>
    </citation>
    <scope>NUCLEOTIDE SEQUENCE [LARGE SCALE GENOMIC DNA]</scope>
    <source>
        <strain evidence="2 4">K61</strain>
    </source>
</reference>
<evidence type="ECO:0000313" key="1">
    <source>
        <dbReference type="EMBL" id="AZS86334.1"/>
    </source>
</evidence>
<gene>
    <name evidence="2" type="ORF">DDJ31_19020</name>
    <name evidence="1" type="ORF">ELQ87_20265</name>
</gene>
<evidence type="ECO:0000313" key="3">
    <source>
        <dbReference type="Proteomes" id="UP000271291"/>
    </source>
</evidence>
<evidence type="ECO:0008006" key="5">
    <source>
        <dbReference type="Google" id="ProtNLM"/>
    </source>
</evidence>
<evidence type="ECO:0000313" key="4">
    <source>
        <dbReference type="Proteomes" id="UP000501753"/>
    </source>
</evidence>
<accession>A0A3Q9KUK1</accession>
<dbReference type="OrthoDB" id="4246477at2"/>